<keyword evidence="4" id="KW-1185">Reference proteome</keyword>
<name>A0A0U1NSP9_9BACI</name>
<accession>A0A0U1NSP9</accession>
<evidence type="ECO:0000259" key="2">
    <source>
        <dbReference type="Pfam" id="PF03413"/>
    </source>
</evidence>
<dbReference type="Proteomes" id="UP000199087">
    <property type="component" value="Unassembled WGS sequence"/>
</dbReference>
<proteinExistence type="predicted"/>
<dbReference type="AlphaFoldDB" id="A0A0U1NSP9"/>
<evidence type="ECO:0000256" key="1">
    <source>
        <dbReference type="SAM" id="MobiDB-lite"/>
    </source>
</evidence>
<dbReference type="EMBL" id="CVRB01000001">
    <property type="protein sequence ID" value="CRK81074.1"/>
    <property type="molecule type" value="Genomic_DNA"/>
</dbReference>
<dbReference type="Pfam" id="PF03413">
    <property type="entry name" value="PepSY"/>
    <property type="match status" value="1"/>
</dbReference>
<reference evidence="4" key="1">
    <citation type="submission" date="2015-05" db="EMBL/GenBank/DDBJ databases">
        <authorList>
            <person name="Urmite Genomes"/>
        </authorList>
    </citation>
    <scope>NUCLEOTIDE SEQUENCE [LARGE SCALE GENOMIC DNA]</scope>
    <source>
        <strain evidence="4">LF1</strain>
    </source>
</reference>
<dbReference type="OrthoDB" id="5361545at2"/>
<sequence length="120" mass="13459" precursor="true">MKKWILVLLFIFPISFGSNFYMGAAKAAQPMQPGNKRISENEAKNIALKKVKGEVVKVVLEEDDGRAVYEVKVKSSGIIYEIEIDAMTGQVLEVEKEGHHGDGHHHDGDDHHHDDDHLDD</sequence>
<feature type="region of interest" description="Disordered" evidence="1">
    <location>
        <begin position="93"/>
        <end position="120"/>
    </location>
</feature>
<gene>
    <name evidence="3" type="primary">ykoI</name>
    <name evidence="3" type="ORF">BN000_00972</name>
</gene>
<evidence type="ECO:0000313" key="4">
    <source>
        <dbReference type="Proteomes" id="UP000199087"/>
    </source>
</evidence>
<evidence type="ECO:0000313" key="3">
    <source>
        <dbReference type="EMBL" id="CRK81074.1"/>
    </source>
</evidence>
<protein>
    <submittedName>
        <fullName evidence="3">Propeptide PepSY amd peptidase M4</fullName>
    </submittedName>
</protein>
<dbReference type="RefSeq" id="WP_090631585.1">
    <property type="nucleotide sequence ID" value="NZ_CVRB01000001.1"/>
</dbReference>
<feature type="domain" description="PepSY" evidence="2">
    <location>
        <begin position="37"/>
        <end position="95"/>
    </location>
</feature>
<dbReference type="Gene3D" id="3.10.450.40">
    <property type="match status" value="1"/>
</dbReference>
<dbReference type="InterPro" id="IPR025711">
    <property type="entry name" value="PepSY"/>
</dbReference>
<dbReference type="STRING" id="1499688.BN000_00972"/>
<organism evidence="3 4">
    <name type="scientific">Neobacillus massiliamazoniensis</name>
    <dbReference type="NCBI Taxonomy" id="1499688"/>
    <lineage>
        <taxon>Bacteria</taxon>
        <taxon>Bacillati</taxon>
        <taxon>Bacillota</taxon>
        <taxon>Bacilli</taxon>
        <taxon>Bacillales</taxon>
        <taxon>Bacillaceae</taxon>
        <taxon>Neobacillus</taxon>
    </lineage>
</organism>